<feature type="region of interest" description="Disordered" evidence="1">
    <location>
        <begin position="1"/>
        <end position="28"/>
    </location>
</feature>
<sequence length="68" mass="7729">MMKPKALQNKMGAIDNSHSPQEWTAPSTPQKITVPLMRALQQRFAMSASPIRQHTFVLRELNFKQPPA</sequence>
<feature type="compositionally biased region" description="Polar residues" evidence="1">
    <location>
        <begin position="16"/>
        <end position="28"/>
    </location>
</feature>
<reference evidence="2 3" key="1">
    <citation type="submission" date="2019-11" db="EMBL/GenBank/DDBJ databases">
        <title>Metabolism of dissolved organic matter in forest soils.</title>
        <authorList>
            <person name="Cyle K.T."/>
            <person name="Wilhelm R.C."/>
            <person name="Martinez C.E."/>
        </authorList>
    </citation>
    <scope>NUCLEOTIDE SEQUENCE [LARGE SCALE GENOMIC DNA]</scope>
    <source>
        <strain evidence="2 3">1N</strain>
    </source>
</reference>
<evidence type="ECO:0000256" key="1">
    <source>
        <dbReference type="SAM" id="MobiDB-lite"/>
    </source>
</evidence>
<evidence type="ECO:0000313" key="2">
    <source>
        <dbReference type="EMBL" id="NPT46552.1"/>
    </source>
</evidence>
<protein>
    <submittedName>
        <fullName evidence="2">Uncharacterized protein</fullName>
    </submittedName>
</protein>
<dbReference type="Proteomes" id="UP000652198">
    <property type="component" value="Unassembled WGS sequence"/>
</dbReference>
<name>A0ABX2C0D9_9BURK</name>
<dbReference type="EMBL" id="WOEY01000135">
    <property type="protein sequence ID" value="NPT46552.1"/>
    <property type="molecule type" value="Genomic_DNA"/>
</dbReference>
<dbReference type="RefSeq" id="WP_172316660.1">
    <property type="nucleotide sequence ID" value="NZ_WOEY01000135.1"/>
</dbReference>
<gene>
    <name evidence="2" type="ORF">GNZ12_35620</name>
</gene>
<evidence type="ECO:0000313" key="3">
    <source>
        <dbReference type="Proteomes" id="UP000652198"/>
    </source>
</evidence>
<comment type="caution">
    <text evidence="2">The sequence shown here is derived from an EMBL/GenBank/DDBJ whole genome shotgun (WGS) entry which is preliminary data.</text>
</comment>
<keyword evidence="3" id="KW-1185">Reference proteome</keyword>
<proteinExistence type="predicted"/>
<organism evidence="2 3">
    <name type="scientific">Paraburkholderia solitsugae</name>
    <dbReference type="NCBI Taxonomy" id="2675748"/>
    <lineage>
        <taxon>Bacteria</taxon>
        <taxon>Pseudomonadati</taxon>
        <taxon>Pseudomonadota</taxon>
        <taxon>Betaproteobacteria</taxon>
        <taxon>Burkholderiales</taxon>
        <taxon>Burkholderiaceae</taxon>
        <taxon>Paraburkholderia</taxon>
    </lineage>
</organism>
<accession>A0ABX2C0D9</accession>